<protein>
    <recommendedName>
        <fullName evidence="3">Ribose-5-phosphate isomerase A</fullName>
        <ecNumber evidence="3">5.3.1.6</ecNumber>
    </recommendedName>
    <alternativeName>
        <fullName evidence="3">Phosphoriboisomerase A</fullName>
        <shortName evidence="3">PRI</shortName>
    </alternativeName>
</protein>
<evidence type="ECO:0000313" key="4">
    <source>
        <dbReference type="EMBL" id="NBG95453.1"/>
    </source>
</evidence>
<dbReference type="GO" id="GO:0004751">
    <property type="term" value="F:ribose-5-phosphate isomerase activity"/>
    <property type="evidence" value="ECO:0007669"/>
    <property type="project" value="UniProtKB-UniRule"/>
</dbReference>
<dbReference type="Pfam" id="PF06026">
    <property type="entry name" value="Rib_5-P_isom_A"/>
    <property type="match status" value="1"/>
</dbReference>
<dbReference type="PANTHER" id="PTHR11934">
    <property type="entry name" value="RIBOSE-5-PHOSPHATE ISOMERASE"/>
    <property type="match status" value="1"/>
</dbReference>
<dbReference type="NCBIfam" id="NF001924">
    <property type="entry name" value="PRK00702.1"/>
    <property type="match status" value="1"/>
</dbReference>
<dbReference type="RefSeq" id="WP_160587429.1">
    <property type="nucleotide sequence ID" value="NZ_BMHN01000001.1"/>
</dbReference>
<feature type="binding site" evidence="3">
    <location>
        <begin position="33"/>
        <end position="36"/>
    </location>
    <ligand>
        <name>substrate</name>
    </ligand>
</feature>
<proteinExistence type="inferred from homology"/>
<sequence>MSDTNLSADDQKRIAAEAALAYIKDGMKVGLGTGSTAAHFVIALGRKAKDEGLKLTCVPTSEATDKLAREVGLTVTTLDDQPHLDVTVDGADEIGPRLTLIKGGGGALLREKIVAFASSQMIVIADESKVVPHLGNFPLPIEVVPFGAQATGTRILESGKLFGCDGAISLRTDEYGEPFVTDGNNLIYDWALGEIPDPDGLGEYLSRLPGVVEHGLFLGIAHAALIGKADDSVDTLNH</sequence>
<dbReference type="AlphaFoldDB" id="A0A845QA05"/>
<feature type="binding site" evidence="3">
    <location>
        <begin position="102"/>
        <end position="105"/>
    </location>
    <ligand>
        <name>substrate</name>
    </ligand>
</feature>
<dbReference type="GeneID" id="300655082"/>
<dbReference type="Gene3D" id="3.40.50.1360">
    <property type="match status" value="1"/>
</dbReference>
<dbReference type="GO" id="GO:0006014">
    <property type="term" value="P:D-ribose metabolic process"/>
    <property type="evidence" value="ECO:0007669"/>
    <property type="project" value="TreeGrafter"/>
</dbReference>
<dbReference type="CDD" id="cd01398">
    <property type="entry name" value="RPI_A"/>
    <property type="match status" value="1"/>
</dbReference>
<comment type="catalytic activity">
    <reaction evidence="1 3">
        <text>aldehydo-D-ribose 5-phosphate = D-ribulose 5-phosphate</text>
        <dbReference type="Rhea" id="RHEA:14657"/>
        <dbReference type="ChEBI" id="CHEBI:58121"/>
        <dbReference type="ChEBI" id="CHEBI:58273"/>
        <dbReference type="EC" id="5.3.1.6"/>
    </reaction>
</comment>
<dbReference type="HAMAP" id="MF_00170">
    <property type="entry name" value="Rib_5P_isom_A"/>
    <property type="match status" value="1"/>
</dbReference>
<dbReference type="NCBIfam" id="TIGR00021">
    <property type="entry name" value="rpiA"/>
    <property type="match status" value="1"/>
</dbReference>
<feature type="binding site" evidence="3">
    <location>
        <begin position="89"/>
        <end position="92"/>
    </location>
    <ligand>
        <name>substrate</name>
    </ligand>
</feature>
<accession>A0A845QA05</accession>
<dbReference type="Proteomes" id="UP000470384">
    <property type="component" value="Unassembled WGS sequence"/>
</dbReference>
<dbReference type="UniPathway" id="UPA00115">
    <property type="reaction ID" value="UER00412"/>
</dbReference>
<comment type="similarity">
    <text evidence="3">Belongs to the ribose 5-phosphate isomerase family.</text>
</comment>
<comment type="caution">
    <text evidence="4">The sequence shown here is derived from an EMBL/GenBank/DDBJ whole genome shotgun (WGS) entry which is preliminary data.</text>
</comment>
<dbReference type="GO" id="GO:0005829">
    <property type="term" value="C:cytosol"/>
    <property type="evidence" value="ECO:0007669"/>
    <property type="project" value="TreeGrafter"/>
</dbReference>
<dbReference type="SUPFAM" id="SSF75445">
    <property type="entry name" value="D-ribose-5-phosphate isomerase (RpiA), lid domain"/>
    <property type="match status" value="1"/>
</dbReference>
<evidence type="ECO:0000256" key="3">
    <source>
        <dbReference type="HAMAP-Rule" id="MF_00170"/>
    </source>
</evidence>
<feature type="active site" description="Proton acceptor" evidence="3">
    <location>
        <position position="111"/>
    </location>
</feature>
<dbReference type="FunFam" id="3.40.50.1360:FF:000001">
    <property type="entry name" value="Ribose-5-phosphate isomerase A"/>
    <property type="match status" value="1"/>
</dbReference>
<dbReference type="EC" id="5.3.1.6" evidence="3"/>
<dbReference type="GO" id="GO:0009052">
    <property type="term" value="P:pentose-phosphate shunt, non-oxidative branch"/>
    <property type="evidence" value="ECO:0007669"/>
    <property type="project" value="UniProtKB-UniRule"/>
</dbReference>
<feature type="binding site" evidence="3">
    <location>
        <position position="129"/>
    </location>
    <ligand>
        <name>substrate</name>
    </ligand>
</feature>
<comment type="function">
    <text evidence="3">Catalyzes the reversible conversion of ribose-5-phosphate to ribulose 5-phosphate.</text>
</comment>
<dbReference type="InterPro" id="IPR037171">
    <property type="entry name" value="NagB/RpiA_transferase-like"/>
</dbReference>
<dbReference type="InterPro" id="IPR020672">
    <property type="entry name" value="Ribose5P_isomerase_typA_subgr"/>
</dbReference>
<dbReference type="InterPro" id="IPR004788">
    <property type="entry name" value="Ribose5P_isomerase_type_A"/>
</dbReference>
<keyword evidence="2 3" id="KW-0413">Isomerase</keyword>
<evidence type="ECO:0000313" key="5">
    <source>
        <dbReference type="Proteomes" id="UP000470384"/>
    </source>
</evidence>
<comment type="subunit">
    <text evidence="3">Homodimer.</text>
</comment>
<gene>
    <name evidence="3 4" type="primary">rpiA</name>
    <name evidence="4" type="ORF">GTQ45_06875</name>
</gene>
<keyword evidence="5" id="KW-1185">Reference proteome</keyword>
<dbReference type="OrthoDB" id="5870696at2"/>
<reference evidence="4 5" key="1">
    <citation type="journal article" date="2016" name="Int. J. Syst. Evol. Microbiol.">
        <title>Pyruvatibacter mobilis gen. nov., sp. nov., a marine bacterium from the culture broth of Picochlorum sp. 122.</title>
        <authorList>
            <person name="Wang G."/>
            <person name="Tang M."/>
            <person name="Wu H."/>
            <person name="Dai S."/>
            <person name="Li T."/>
            <person name="Chen C."/>
            <person name="He H."/>
            <person name="Fan J."/>
            <person name="Xiang W."/>
            <person name="Li X."/>
        </authorList>
    </citation>
    <scope>NUCLEOTIDE SEQUENCE [LARGE SCALE GENOMIC DNA]</scope>
    <source>
        <strain evidence="4 5">GYP-11</strain>
    </source>
</reference>
<dbReference type="SUPFAM" id="SSF100950">
    <property type="entry name" value="NagB/RpiA/CoA transferase-like"/>
    <property type="match status" value="1"/>
</dbReference>
<name>A0A845QA05_9HYPH</name>
<evidence type="ECO:0000256" key="2">
    <source>
        <dbReference type="ARBA" id="ARBA00023235"/>
    </source>
</evidence>
<dbReference type="Gene3D" id="3.30.70.260">
    <property type="match status" value="1"/>
</dbReference>
<organism evidence="4 5">
    <name type="scientific">Pyruvatibacter mobilis</name>
    <dbReference type="NCBI Taxonomy" id="1712261"/>
    <lineage>
        <taxon>Bacteria</taxon>
        <taxon>Pseudomonadati</taxon>
        <taxon>Pseudomonadota</taxon>
        <taxon>Alphaproteobacteria</taxon>
        <taxon>Hyphomicrobiales</taxon>
        <taxon>Parvibaculaceae</taxon>
        <taxon>Pyruvatibacter</taxon>
    </lineage>
</organism>
<comment type="pathway">
    <text evidence="3">Carbohydrate degradation; pentose phosphate pathway; D-ribose 5-phosphate from D-ribulose 5-phosphate (non-oxidative stage): step 1/1.</text>
</comment>
<evidence type="ECO:0000256" key="1">
    <source>
        <dbReference type="ARBA" id="ARBA00001713"/>
    </source>
</evidence>
<dbReference type="PANTHER" id="PTHR11934:SF0">
    <property type="entry name" value="RIBOSE-5-PHOSPHATE ISOMERASE"/>
    <property type="match status" value="1"/>
</dbReference>
<dbReference type="EMBL" id="WXYQ01000005">
    <property type="protein sequence ID" value="NBG95453.1"/>
    <property type="molecule type" value="Genomic_DNA"/>
</dbReference>